<comment type="caution">
    <text evidence="1">The sequence shown here is derived from an EMBL/GenBank/DDBJ whole genome shotgun (WGS) entry which is preliminary data.</text>
</comment>
<sequence>NNLDCTNPLYNQWMMRVGAGAYADLENAGKADGQMLDTDWQCEVQGAIHPFTFMFDITDRLTALDNAIGLAISNALARQNSLIVTLDVYMKVVWKL</sequence>
<proteinExistence type="predicted"/>
<protein>
    <submittedName>
        <fullName evidence="1">Uncharacterized protein</fullName>
    </submittedName>
</protein>
<name>X1I1Z6_9ZZZZ</name>
<gene>
    <name evidence="1" type="ORF">S03H2_48274</name>
</gene>
<feature type="non-terminal residue" evidence="1">
    <location>
        <position position="1"/>
    </location>
</feature>
<accession>X1I1Z6</accession>
<evidence type="ECO:0000313" key="1">
    <source>
        <dbReference type="EMBL" id="GAH63335.1"/>
    </source>
</evidence>
<reference evidence="1" key="1">
    <citation type="journal article" date="2014" name="Front. Microbiol.">
        <title>High frequency of phylogenetically diverse reductive dehalogenase-homologous genes in deep subseafloor sedimentary metagenomes.</title>
        <authorList>
            <person name="Kawai M."/>
            <person name="Futagami T."/>
            <person name="Toyoda A."/>
            <person name="Takaki Y."/>
            <person name="Nishi S."/>
            <person name="Hori S."/>
            <person name="Arai W."/>
            <person name="Tsubouchi T."/>
            <person name="Morono Y."/>
            <person name="Uchiyama I."/>
            <person name="Ito T."/>
            <person name="Fujiyama A."/>
            <person name="Inagaki F."/>
            <person name="Takami H."/>
        </authorList>
    </citation>
    <scope>NUCLEOTIDE SEQUENCE</scope>
    <source>
        <strain evidence="1">Expedition CK06-06</strain>
    </source>
</reference>
<dbReference type="AlphaFoldDB" id="X1I1Z6"/>
<dbReference type="EMBL" id="BARU01030422">
    <property type="protein sequence ID" value="GAH63335.1"/>
    <property type="molecule type" value="Genomic_DNA"/>
</dbReference>
<organism evidence="1">
    <name type="scientific">marine sediment metagenome</name>
    <dbReference type="NCBI Taxonomy" id="412755"/>
    <lineage>
        <taxon>unclassified sequences</taxon>
        <taxon>metagenomes</taxon>
        <taxon>ecological metagenomes</taxon>
    </lineage>
</organism>